<gene>
    <name evidence="2" type="ORF">H4683_000001</name>
</gene>
<dbReference type="RefSeq" id="WP_192596782.1">
    <property type="nucleotide sequence ID" value="NZ_JADBEL010000001.1"/>
</dbReference>
<evidence type="ECO:0000259" key="1">
    <source>
        <dbReference type="Pfam" id="PF01610"/>
    </source>
</evidence>
<reference evidence="2" key="1">
    <citation type="submission" date="2020-10" db="EMBL/GenBank/DDBJ databases">
        <title>Genomic Encyclopedia of Type Strains, Phase IV (KMG-IV): sequencing the most valuable type-strain genomes for metagenomic binning, comparative biology and taxonomic classification.</title>
        <authorList>
            <person name="Goeker M."/>
        </authorList>
    </citation>
    <scope>NUCLEOTIDE SEQUENCE</scope>
    <source>
        <strain evidence="2">DSM 13886</strain>
    </source>
</reference>
<proteinExistence type="predicted"/>
<evidence type="ECO:0000313" key="3">
    <source>
        <dbReference type="Proteomes" id="UP000658225"/>
    </source>
</evidence>
<evidence type="ECO:0000313" key="2">
    <source>
        <dbReference type="EMBL" id="MBE1552932.1"/>
    </source>
</evidence>
<protein>
    <submittedName>
        <fullName evidence="2">Transposase</fullName>
    </submittedName>
</protein>
<organism evidence="2 3">
    <name type="scientific">Sporosarcina limicola</name>
    <dbReference type="NCBI Taxonomy" id="34101"/>
    <lineage>
        <taxon>Bacteria</taxon>
        <taxon>Bacillati</taxon>
        <taxon>Bacillota</taxon>
        <taxon>Bacilli</taxon>
        <taxon>Bacillales</taxon>
        <taxon>Caryophanaceae</taxon>
        <taxon>Sporosarcina</taxon>
    </lineage>
</organism>
<feature type="domain" description="Transposase IS204/IS1001/IS1096/IS1165 DDE" evidence="1">
    <location>
        <begin position="7"/>
        <end position="61"/>
    </location>
</feature>
<dbReference type="Pfam" id="PF01610">
    <property type="entry name" value="DDE_Tnp_ISL3"/>
    <property type="match status" value="1"/>
</dbReference>
<sequence>QLDYPFIQSFIHGIEQDISSVKLSIQEPWSNGPVEGHVNRLKTIKRMMYGRAKFQVLKNRVLYEL</sequence>
<dbReference type="EMBL" id="JADBEL010000001">
    <property type="protein sequence ID" value="MBE1552932.1"/>
    <property type="molecule type" value="Genomic_DNA"/>
</dbReference>
<name>A0A927RCP9_9BACL</name>
<feature type="non-terminal residue" evidence="2">
    <location>
        <position position="1"/>
    </location>
</feature>
<dbReference type="InterPro" id="IPR002560">
    <property type="entry name" value="Transposase_DDE"/>
</dbReference>
<comment type="caution">
    <text evidence="2">The sequence shown here is derived from an EMBL/GenBank/DDBJ whole genome shotgun (WGS) entry which is preliminary data.</text>
</comment>
<accession>A0A927RCP9</accession>
<dbReference type="Proteomes" id="UP000658225">
    <property type="component" value="Unassembled WGS sequence"/>
</dbReference>
<keyword evidence="3" id="KW-1185">Reference proteome</keyword>
<dbReference type="AlphaFoldDB" id="A0A927RCP9"/>